<sequence length="238" mass="25655">MRLQAVVLAAGKGTRLGRPLPKPLTQLADGRSILAQQVDNLRAVLGEQLSITAVVGYKAPLIMEALPRLLFAYNEDYEDTNTSKSLLRALELSADGPVVWLNGDVVFEPELLDLLLGPLTRGESAVCVNTASVAEEEVKYTVDADGYIKELSKTVVGGLGEAVGINLVGAADKALLIENLRACGDQDYFERGIELSIAQGMKVLPIDISAHVAVEVDFEEDLARAERLVAEHRHAQEP</sequence>
<evidence type="ECO:0000313" key="4">
    <source>
        <dbReference type="EMBL" id="PWJ53784.1"/>
    </source>
</evidence>
<dbReference type="PANTHER" id="PTHR43584">
    <property type="entry name" value="NUCLEOTIDYL TRANSFERASE"/>
    <property type="match status" value="1"/>
</dbReference>
<dbReference type="InterPro" id="IPR050065">
    <property type="entry name" value="GlmU-like"/>
</dbReference>
<comment type="caution">
    <text evidence="4">The sequence shown here is derived from an EMBL/GenBank/DDBJ whole genome shotgun (WGS) entry which is preliminary data.</text>
</comment>
<keyword evidence="1" id="KW-0808">Transferase</keyword>
<dbReference type="Pfam" id="PF12804">
    <property type="entry name" value="NTP_transf_3"/>
    <property type="match status" value="1"/>
</dbReference>
<evidence type="ECO:0000256" key="1">
    <source>
        <dbReference type="ARBA" id="ARBA00022679"/>
    </source>
</evidence>
<dbReference type="InterPro" id="IPR029044">
    <property type="entry name" value="Nucleotide-diphossugar_trans"/>
</dbReference>
<dbReference type="Proteomes" id="UP000245469">
    <property type="component" value="Unassembled WGS sequence"/>
</dbReference>
<dbReference type="GO" id="GO:0016301">
    <property type="term" value="F:kinase activity"/>
    <property type="evidence" value="ECO:0007669"/>
    <property type="project" value="UniProtKB-KW"/>
</dbReference>
<organism evidence="4 5">
    <name type="scientific">Quadrisphaera granulorum</name>
    <dbReference type="NCBI Taxonomy" id="317664"/>
    <lineage>
        <taxon>Bacteria</taxon>
        <taxon>Bacillati</taxon>
        <taxon>Actinomycetota</taxon>
        <taxon>Actinomycetes</taxon>
        <taxon>Kineosporiales</taxon>
        <taxon>Kineosporiaceae</taxon>
        <taxon>Quadrisphaera</taxon>
    </lineage>
</organism>
<dbReference type="GO" id="GO:0016779">
    <property type="term" value="F:nucleotidyltransferase activity"/>
    <property type="evidence" value="ECO:0007669"/>
    <property type="project" value="UniProtKB-KW"/>
</dbReference>
<dbReference type="SUPFAM" id="SSF53448">
    <property type="entry name" value="Nucleotide-diphospho-sugar transferases"/>
    <property type="match status" value="1"/>
</dbReference>
<dbReference type="InterPro" id="IPR025877">
    <property type="entry name" value="MobA-like_NTP_Trfase"/>
</dbReference>
<evidence type="ECO:0000313" key="5">
    <source>
        <dbReference type="Proteomes" id="UP000245469"/>
    </source>
</evidence>
<proteinExistence type="predicted"/>
<dbReference type="OrthoDB" id="3618661at2"/>
<evidence type="ECO:0000259" key="3">
    <source>
        <dbReference type="Pfam" id="PF12804"/>
    </source>
</evidence>
<keyword evidence="2" id="KW-0548">Nucleotidyltransferase</keyword>
<dbReference type="EMBL" id="QGDQ01000010">
    <property type="protein sequence ID" value="PWJ53784.1"/>
    <property type="molecule type" value="Genomic_DNA"/>
</dbReference>
<protein>
    <submittedName>
        <fullName evidence="4">Choline kinase</fullName>
    </submittedName>
</protein>
<reference evidence="4 5" key="1">
    <citation type="submission" date="2018-03" db="EMBL/GenBank/DDBJ databases">
        <title>Genomic Encyclopedia of Archaeal and Bacterial Type Strains, Phase II (KMG-II): from individual species to whole genera.</title>
        <authorList>
            <person name="Goeker M."/>
        </authorList>
    </citation>
    <scope>NUCLEOTIDE SEQUENCE [LARGE SCALE GENOMIC DNA]</scope>
    <source>
        <strain evidence="4 5">DSM 44889</strain>
    </source>
</reference>
<dbReference type="PANTHER" id="PTHR43584:SF8">
    <property type="entry name" value="N-ACETYLMURAMATE ALPHA-1-PHOSPHATE URIDYLYLTRANSFERASE"/>
    <property type="match status" value="1"/>
</dbReference>
<dbReference type="Gene3D" id="3.90.550.10">
    <property type="entry name" value="Spore Coat Polysaccharide Biosynthesis Protein SpsA, Chain A"/>
    <property type="match status" value="1"/>
</dbReference>
<feature type="domain" description="MobA-like NTP transferase" evidence="3">
    <location>
        <begin position="5"/>
        <end position="133"/>
    </location>
</feature>
<keyword evidence="5" id="KW-1185">Reference proteome</keyword>
<evidence type="ECO:0000256" key="2">
    <source>
        <dbReference type="ARBA" id="ARBA00022695"/>
    </source>
</evidence>
<keyword evidence="4" id="KW-0418">Kinase</keyword>
<dbReference type="RefSeq" id="WP_109774086.1">
    <property type="nucleotide sequence ID" value="NZ_QGDQ01000010.1"/>
</dbReference>
<gene>
    <name evidence="4" type="ORF">BXY45_11027</name>
</gene>
<dbReference type="AlphaFoldDB" id="A0A316AA87"/>
<accession>A0A316AA87</accession>
<name>A0A316AA87_9ACTN</name>